<evidence type="ECO:0000313" key="11">
    <source>
        <dbReference type="Proteomes" id="UP000179179"/>
    </source>
</evidence>
<dbReference type="InterPro" id="IPR014445">
    <property type="entry name" value="Gln-dep_NAD_synthase"/>
</dbReference>
<dbReference type="GO" id="GO:0009435">
    <property type="term" value="P:NAD+ biosynthetic process"/>
    <property type="evidence" value="ECO:0007669"/>
    <property type="project" value="UniProtKB-UniRule"/>
</dbReference>
<keyword evidence="6 8" id="KW-0520">NAD</keyword>
<dbReference type="UniPathway" id="UPA00253">
    <property type="reaction ID" value="UER00334"/>
</dbReference>
<dbReference type="EMBL" id="LYCR01000050">
    <property type="protein sequence ID" value="OGM44823.1"/>
    <property type="molecule type" value="Genomic_DNA"/>
</dbReference>
<dbReference type="RefSeq" id="XP_022388540.1">
    <property type="nucleotide sequence ID" value="XM_022533284.1"/>
</dbReference>
<dbReference type="Pfam" id="PF02540">
    <property type="entry name" value="NAD_synthase"/>
    <property type="match status" value="1"/>
</dbReference>
<comment type="catalytic activity">
    <reaction evidence="7 8">
        <text>deamido-NAD(+) + L-glutamine + ATP + H2O = L-glutamate + AMP + diphosphate + NAD(+) + H(+)</text>
        <dbReference type="Rhea" id="RHEA:24384"/>
        <dbReference type="ChEBI" id="CHEBI:15377"/>
        <dbReference type="ChEBI" id="CHEBI:15378"/>
        <dbReference type="ChEBI" id="CHEBI:29985"/>
        <dbReference type="ChEBI" id="CHEBI:30616"/>
        <dbReference type="ChEBI" id="CHEBI:33019"/>
        <dbReference type="ChEBI" id="CHEBI:57540"/>
        <dbReference type="ChEBI" id="CHEBI:58359"/>
        <dbReference type="ChEBI" id="CHEBI:58437"/>
        <dbReference type="ChEBI" id="CHEBI:456215"/>
        <dbReference type="EC" id="6.3.5.1"/>
    </reaction>
</comment>
<dbReference type="InterPro" id="IPR014729">
    <property type="entry name" value="Rossmann-like_a/b/a_fold"/>
</dbReference>
<dbReference type="CDD" id="cd00553">
    <property type="entry name" value="NAD_synthase"/>
    <property type="match status" value="1"/>
</dbReference>
<evidence type="ECO:0000256" key="1">
    <source>
        <dbReference type="ARBA" id="ARBA00005188"/>
    </source>
</evidence>
<dbReference type="EC" id="6.3.5.1" evidence="8"/>
<comment type="pathway">
    <text evidence="1 8">Cofactor biosynthesis; NAD(+) biosynthesis; NAD(+) from deamido-NAD(+) (L-Gln route): step 1/1.</text>
</comment>
<dbReference type="STRING" id="109264.A0A1F7ZZC6"/>
<comment type="caution">
    <text evidence="10">The sequence shown here is derived from an EMBL/GenBank/DDBJ whole genome shotgun (WGS) entry which is preliminary data.</text>
</comment>
<dbReference type="InterPro" id="IPR036526">
    <property type="entry name" value="C-N_Hydrolase_sf"/>
</dbReference>
<evidence type="ECO:0000313" key="10">
    <source>
        <dbReference type="EMBL" id="OGM44823.1"/>
    </source>
</evidence>
<dbReference type="Gene3D" id="3.60.110.10">
    <property type="entry name" value="Carbon-nitrogen hydrolase"/>
    <property type="match status" value="1"/>
</dbReference>
<evidence type="ECO:0000256" key="6">
    <source>
        <dbReference type="ARBA" id="ARBA00023027"/>
    </source>
</evidence>
<dbReference type="OrthoDB" id="2020662at2759"/>
<dbReference type="GO" id="GO:0003952">
    <property type="term" value="F:NAD+ synthase (glutamine-hydrolyzing) activity"/>
    <property type="evidence" value="ECO:0007669"/>
    <property type="project" value="UniProtKB-UniRule"/>
</dbReference>
<feature type="domain" description="CN hydrolase" evidence="9">
    <location>
        <begin position="5"/>
        <end position="299"/>
    </location>
</feature>
<dbReference type="Pfam" id="PF00795">
    <property type="entry name" value="CN_hydrolase"/>
    <property type="match status" value="1"/>
</dbReference>
<proteinExistence type="inferred from homology"/>
<reference evidence="10 11" key="1">
    <citation type="journal article" date="2016" name="Genome Biol. Evol.">
        <title>Draft genome sequence of an aflatoxigenic Aspergillus species, A. bombycis.</title>
        <authorList>
            <person name="Moore G.G."/>
            <person name="Mack B.M."/>
            <person name="Beltz S.B."/>
            <person name="Gilbert M.K."/>
        </authorList>
    </citation>
    <scope>NUCLEOTIDE SEQUENCE [LARGE SCALE GENOMIC DNA]</scope>
    <source>
        <strain evidence="11">NRRL 26010</strain>
    </source>
</reference>
<dbReference type="SUPFAM" id="SSF56317">
    <property type="entry name" value="Carbon-nitrogen hydrolase"/>
    <property type="match status" value="1"/>
</dbReference>
<dbReference type="PANTHER" id="PTHR23090">
    <property type="entry name" value="NH 3 /GLUTAMINE-DEPENDENT NAD + SYNTHETASE"/>
    <property type="match status" value="1"/>
</dbReference>
<name>A0A1F7ZZC6_9EURO</name>
<evidence type="ECO:0000256" key="7">
    <source>
        <dbReference type="ARBA" id="ARBA00052340"/>
    </source>
</evidence>
<dbReference type="GO" id="GO:0005737">
    <property type="term" value="C:cytoplasm"/>
    <property type="evidence" value="ECO:0007669"/>
    <property type="project" value="InterPro"/>
</dbReference>
<dbReference type="FunFam" id="3.60.110.10:FF:000003">
    <property type="entry name" value="Glutamine-dependent NAD(+) synthetase"/>
    <property type="match status" value="1"/>
</dbReference>
<dbReference type="GO" id="GO:0004359">
    <property type="term" value="F:glutaminase activity"/>
    <property type="evidence" value="ECO:0007669"/>
    <property type="project" value="InterPro"/>
</dbReference>
<evidence type="ECO:0000256" key="8">
    <source>
        <dbReference type="PIRNR" id="PIRNR006630"/>
    </source>
</evidence>
<evidence type="ECO:0000256" key="2">
    <source>
        <dbReference type="ARBA" id="ARBA00007145"/>
    </source>
</evidence>
<dbReference type="SUPFAM" id="SSF52402">
    <property type="entry name" value="Adenine nucleotide alpha hydrolases-like"/>
    <property type="match status" value="1"/>
</dbReference>
<evidence type="ECO:0000256" key="5">
    <source>
        <dbReference type="ARBA" id="ARBA00022840"/>
    </source>
</evidence>
<dbReference type="PIRSF" id="PIRSF006630">
    <property type="entry name" value="NADS_GAT"/>
    <property type="match status" value="1"/>
</dbReference>
<dbReference type="HAMAP" id="MF_02090">
    <property type="entry name" value="NadE_glutamine_dep"/>
    <property type="match status" value="1"/>
</dbReference>
<keyword evidence="3 8" id="KW-0436">Ligase</keyword>
<evidence type="ECO:0000256" key="4">
    <source>
        <dbReference type="ARBA" id="ARBA00022741"/>
    </source>
</evidence>
<organism evidence="10 11">
    <name type="scientific">Aspergillus bombycis</name>
    <dbReference type="NCBI Taxonomy" id="109264"/>
    <lineage>
        <taxon>Eukaryota</taxon>
        <taxon>Fungi</taxon>
        <taxon>Dikarya</taxon>
        <taxon>Ascomycota</taxon>
        <taxon>Pezizomycotina</taxon>
        <taxon>Eurotiomycetes</taxon>
        <taxon>Eurotiomycetidae</taxon>
        <taxon>Eurotiales</taxon>
        <taxon>Aspergillaceae</taxon>
        <taxon>Aspergillus</taxon>
    </lineage>
</organism>
<dbReference type="PROSITE" id="PS50263">
    <property type="entry name" value="CN_HYDROLASE"/>
    <property type="match status" value="1"/>
</dbReference>
<dbReference type="FunFam" id="3.40.50.620:FF:000036">
    <property type="entry name" value="Glutamine-dependent NAD(+) synthetase"/>
    <property type="match status" value="1"/>
</dbReference>
<keyword evidence="11" id="KW-1185">Reference proteome</keyword>
<sequence length="751" mass="84750">MGHLVTLATCSLNQWALDFEGNCERIIESIRQAKKAGATLRVGPELEITGYGVLDGFLEGDTFLHSWEMLARIVDHADCQDIVVDVGMPVRHRNRYLLQPQDHSDSPEDVACQWFVYALIIPTLRLILVSNLNYPSLMVVVQSDGNYREMRYFTPWQRPQEIEDYYLESIVGKITGQYKVPFGDAVISTRDTCLGLETCEELFTPNGPHIPYGLAGVEIISNSSGSHHELRKLDTRINLVTQATKLSGGIYLYANQQGCDGDRLYYDGCAMIVVNGNIVAQGSQFSLNDVEVVTATVDIEEVRTYRSSASRGMQASKQTPFVRLDLDMRLSRKNEEAEPGLAPSETIAPRYHAPEEEVALGPACWLWDYLRRSGAAGFFLPLSGGIDSCATAIIVHSMCREVIKAVSEGNEQVIKDVRRLCAEPADSTWLPTTSQEVCNRIFHTSYMGTQNSSKETRDRSKRLSTDIGSYHVDFNFDTVVTSLTNLFTMVTNFQPKFKVHGGSRAENQALQNVQARLRMVLSYLFASLLPTVRQRPGGGGLLVLASSNVDEWYIQLDSSSPDLRGYLTKYDASSADLNPIGSISKVDLKKFIAWSRDSFELPILHEFLNATPTAELEPITSTYVQSDEADMGVTYAELSTFGYLRKVAKLGPWSMYERLLHVWGNEYSPREIYEKTRHFFYNYAINRHKMTVLTPSYHAEQYSPDDNRHDLRQFLYPSFTWAYKKMEDSVKYWESKGWTAGKAQKKNVKAD</sequence>
<keyword evidence="4 8" id="KW-0547">Nucleotide-binding</keyword>
<dbReference type="CDD" id="cd07570">
    <property type="entry name" value="GAT_Gln-NAD-synth"/>
    <property type="match status" value="1"/>
</dbReference>
<evidence type="ECO:0000259" key="9">
    <source>
        <dbReference type="PROSITE" id="PS50263"/>
    </source>
</evidence>
<dbReference type="GO" id="GO:0005524">
    <property type="term" value="F:ATP binding"/>
    <property type="evidence" value="ECO:0007669"/>
    <property type="project" value="UniProtKB-UniRule"/>
</dbReference>
<accession>A0A1F7ZZC6</accession>
<comment type="similarity">
    <text evidence="2 8">In the C-terminal section; belongs to the NAD synthetase family.</text>
</comment>
<dbReference type="InterPro" id="IPR003010">
    <property type="entry name" value="C-N_Hydrolase"/>
</dbReference>
<dbReference type="GeneID" id="34449545"/>
<keyword evidence="5 8" id="KW-0067">ATP-binding</keyword>
<protein>
    <recommendedName>
        <fullName evidence="8">Glutamine-dependent NAD(+) synthetase</fullName>
        <ecNumber evidence="8">6.3.5.1</ecNumber>
    </recommendedName>
    <alternativeName>
        <fullName evidence="8">NAD(+) synthase [glutamine-hydrolyzing]</fullName>
    </alternativeName>
</protein>
<evidence type="ECO:0000256" key="3">
    <source>
        <dbReference type="ARBA" id="ARBA00022598"/>
    </source>
</evidence>
<dbReference type="Proteomes" id="UP000179179">
    <property type="component" value="Unassembled WGS sequence"/>
</dbReference>
<dbReference type="Gene3D" id="3.40.50.620">
    <property type="entry name" value="HUPs"/>
    <property type="match status" value="1"/>
</dbReference>
<dbReference type="PANTHER" id="PTHR23090:SF9">
    <property type="entry name" value="GLUTAMINE-DEPENDENT NAD(+) SYNTHETASE"/>
    <property type="match status" value="1"/>
</dbReference>
<dbReference type="AlphaFoldDB" id="A0A1F7ZZC6"/>
<gene>
    <name evidence="10" type="ORF">ABOM_006155</name>
</gene>
<dbReference type="InterPro" id="IPR022310">
    <property type="entry name" value="NAD/GMP_synthase"/>
</dbReference>
<dbReference type="InterPro" id="IPR003694">
    <property type="entry name" value="NAD_synthase"/>
</dbReference>